<sequence>MENGINQKKSQSLYVLPHDLQVREPDRHVAFRYRHGVVFDEAQELNPARYPRLGVEVHLTGHGVGDQVLRLAGEAGPINSHGNLNVGRSMRGDAAGEDVGVADVGGAVEKAGGAVVVGEGGAVGVVDEDVEGEGEVDGKGEGGEGEVRGGAGDGGGDELSARVAGAEEGEGEDDDDGGEEEEEEEKQEEKEREAAAVEGFGDDGGGRGGAGEAGFCHWREQQGVRVREGNGGLLD</sequence>
<proteinExistence type="predicted"/>
<evidence type="ECO:0000313" key="3">
    <source>
        <dbReference type="Proteomes" id="UP001552299"/>
    </source>
</evidence>
<keyword evidence="3" id="KW-1185">Reference proteome</keyword>
<evidence type="ECO:0000313" key="2">
    <source>
        <dbReference type="EMBL" id="KAL0914887.1"/>
    </source>
</evidence>
<dbReference type="Proteomes" id="UP001552299">
    <property type="component" value="Unassembled WGS sequence"/>
</dbReference>
<feature type="compositionally biased region" description="Basic and acidic residues" evidence="1">
    <location>
        <begin position="136"/>
        <end position="147"/>
    </location>
</feature>
<feature type="compositionally biased region" description="Acidic residues" evidence="1">
    <location>
        <begin position="167"/>
        <end position="186"/>
    </location>
</feature>
<accession>A0ABD0UWZ2</accession>
<evidence type="ECO:0000256" key="1">
    <source>
        <dbReference type="SAM" id="MobiDB-lite"/>
    </source>
</evidence>
<protein>
    <submittedName>
        <fullName evidence="2">Uncharacterized protein</fullName>
    </submittedName>
</protein>
<gene>
    <name evidence="2" type="ORF">M5K25_015274</name>
</gene>
<name>A0ABD0UWZ2_DENTH</name>
<reference evidence="2 3" key="1">
    <citation type="journal article" date="2024" name="Plant Biotechnol. J.">
        <title>Dendrobium thyrsiflorum genome and its molecular insights into genes involved in important horticultural traits.</title>
        <authorList>
            <person name="Chen B."/>
            <person name="Wang J.Y."/>
            <person name="Zheng P.J."/>
            <person name="Li K.L."/>
            <person name="Liang Y.M."/>
            <person name="Chen X.F."/>
            <person name="Zhang C."/>
            <person name="Zhao X."/>
            <person name="He X."/>
            <person name="Zhang G.Q."/>
            <person name="Liu Z.J."/>
            <person name="Xu Q."/>
        </authorList>
    </citation>
    <scope>NUCLEOTIDE SEQUENCE [LARGE SCALE GENOMIC DNA]</scope>
    <source>
        <strain evidence="2">GZMU011</strain>
    </source>
</reference>
<dbReference type="EMBL" id="JANQDX010000012">
    <property type="protein sequence ID" value="KAL0914887.1"/>
    <property type="molecule type" value="Genomic_DNA"/>
</dbReference>
<organism evidence="2 3">
    <name type="scientific">Dendrobium thyrsiflorum</name>
    <name type="common">Pinecone-like raceme dendrobium</name>
    <name type="synonym">Orchid</name>
    <dbReference type="NCBI Taxonomy" id="117978"/>
    <lineage>
        <taxon>Eukaryota</taxon>
        <taxon>Viridiplantae</taxon>
        <taxon>Streptophyta</taxon>
        <taxon>Embryophyta</taxon>
        <taxon>Tracheophyta</taxon>
        <taxon>Spermatophyta</taxon>
        <taxon>Magnoliopsida</taxon>
        <taxon>Liliopsida</taxon>
        <taxon>Asparagales</taxon>
        <taxon>Orchidaceae</taxon>
        <taxon>Epidendroideae</taxon>
        <taxon>Malaxideae</taxon>
        <taxon>Dendrobiinae</taxon>
        <taxon>Dendrobium</taxon>
    </lineage>
</organism>
<feature type="compositionally biased region" description="Basic and acidic residues" evidence="1">
    <location>
        <begin position="217"/>
        <end position="228"/>
    </location>
</feature>
<dbReference type="AlphaFoldDB" id="A0ABD0UWZ2"/>
<comment type="caution">
    <text evidence="2">The sequence shown here is derived from an EMBL/GenBank/DDBJ whole genome shotgun (WGS) entry which is preliminary data.</text>
</comment>
<feature type="compositionally biased region" description="Gly residues" evidence="1">
    <location>
        <begin position="202"/>
        <end position="212"/>
    </location>
</feature>
<feature type="compositionally biased region" description="Acidic residues" evidence="1">
    <location>
        <begin position="126"/>
        <end position="135"/>
    </location>
</feature>
<feature type="region of interest" description="Disordered" evidence="1">
    <location>
        <begin position="124"/>
        <end position="235"/>
    </location>
</feature>